<dbReference type="PANTHER" id="PTHR11802">
    <property type="entry name" value="SERINE PROTEASE FAMILY S10 SERINE CARBOXYPEPTIDASE"/>
    <property type="match status" value="1"/>
</dbReference>
<keyword evidence="2 5" id="KW-0121">Carboxypeptidase</keyword>
<dbReference type="Proteomes" id="UP000054324">
    <property type="component" value="Unassembled WGS sequence"/>
</dbReference>
<evidence type="ECO:0000256" key="2">
    <source>
        <dbReference type="ARBA" id="ARBA00022645"/>
    </source>
</evidence>
<evidence type="ECO:0000313" key="8">
    <source>
        <dbReference type="Proteomes" id="UP000054324"/>
    </source>
</evidence>
<dbReference type="Pfam" id="PF00450">
    <property type="entry name" value="Peptidase_S10"/>
    <property type="match status" value="1"/>
</dbReference>
<evidence type="ECO:0000256" key="4">
    <source>
        <dbReference type="ARBA" id="ARBA00022801"/>
    </source>
</evidence>
<dbReference type="MEROPS" id="S10.002"/>
<sequence>MHLRKFINELLMFAVRTKTDQLRLSGSGVMHYASARSLNTTPTPGYPAAAASASPEGVVLGPKAERALLDWIPVNSRLSAVRLSNSIKLNVKGRVYNAPILLYGSETWPLRAEDVKRLSVFDHRCLRSIARVWWEHRTSNAEDDQISQLANSPDPFVCASCLYVKGAMHTAAKRKVPRNGTQSPVQIPKDHCQCSALIGILDAKLERLSKALEGSGAKNAATWAKVDKELSLLNQYLAMSIPGPMAAKKVIQLSDAAIKTATAFLVDRRLRENRLTIWGSLSGKITQVKLAQSILSRPDKALHAEWLRQKGSKRTLGILVTLSSPSDVQEVLERAGSIQKTNPMTRRLSEDRPLDARKLGHNRSGVEARNRLPPDTKPEDPKLITKPIVVISPCAPESWPTKPAASPDSSFYSTTTGLSPTQGRDALEEANHTCKQRPNHVELSTLISVSEGTAAAAHSSTKSRPLNWNESDVRGQEAKPTSRSKAVKQHVDTTVAQDTDTQCHKHDYSHPENPAYIQLSSPPEDDQVLAQTLEKLSSNYNFTHLLLSANMKLECCRFLLQMFFLILLVLYGFVSTVRGIDSCTEITEAAQRDAITYLPGLSEQPSFKQYSGYLSGETDNIQLHYWLVEATQAPDEKPLLLWLNGGPGCSSLGGLMTENGPFTVRKQGVLENNPYSWNRFANVLYLESPGGVGFSYVKDRNLTTDDDFTAITNYHALLNFMERFPQYKGRDFYITGESYAGVYVPLLTLRLLDNNFKDLNLKGIAVGNGYLNKKFNDNSFLYYVYYHGLIDENLWNDLLASCCADRCSSKCMFSENHSVQCMNVISTSNTATDGLDVYNIYAPCDGGVQTPLGRRFVRPRRSFRFVPEKQLLFRDNTFLKMNNASWSLGSRSITTCVDDTNQMVYFNMVEVRQALNVDVPEVDSWNSCSEQVAGSYTMTYDALQAQYMKILAYKVPTLLYAGDVDTACNYLGILWFVDDLGLKMHKPMKQWLYMDRDGTRQVGGLQKTLYLNETPLWYVTVRGSGHMVPQDKPVPAYHLITQFIQEISL</sequence>
<dbReference type="PANTHER" id="PTHR11802:SF201">
    <property type="entry name" value="CARBOXYPEPTIDASE"/>
    <property type="match status" value="1"/>
</dbReference>
<dbReference type="KEGG" id="ovi:T265_08401"/>
<name>A0A074Z9I8_OPIVI</name>
<dbReference type="PROSITE" id="PS00560">
    <property type="entry name" value="CARBOXYPEPT_SER_HIS"/>
    <property type="match status" value="1"/>
</dbReference>
<dbReference type="PROSITE" id="PS00131">
    <property type="entry name" value="CARBOXYPEPT_SER_SER"/>
    <property type="match status" value="1"/>
</dbReference>
<dbReference type="STRING" id="6198.A0A074Z9I8"/>
<dbReference type="PRINTS" id="PR00724">
    <property type="entry name" value="CRBOXYPTASEC"/>
</dbReference>
<dbReference type="EC" id="3.4.16.-" evidence="5"/>
<evidence type="ECO:0000256" key="5">
    <source>
        <dbReference type="RuleBase" id="RU361156"/>
    </source>
</evidence>
<feature type="compositionally biased region" description="Polar residues" evidence="6">
    <location>
        <begin position="458"/>
        <end position="470"/>
    </location>
</feature>
<gene>
    <name evidence="7" type="ORF">T265_08401</name>
</gene>
<feature type="region of interest" description="Disordered" evidence="6">
    <location>
        <begin position="452"/>
        <end position="491"/>
    </location>
</feature>
<dbReference type="SUPFAM" id="SSF53474">
    <property type="entry name" value="alpha/beta-Hydrolases"/>
    <property type="match status" value="1"/>
</dbReference>
<keyword evidence="4 5" id="KW-0378">Hydrolase</keyword>
<dbReference type="GO" id="GO:0006508">
    <property type="term" value="P:proteolysis"/>
    <property type="evidence" value="ECO:0007669"/>
    <property type="project" value="UniProtKB-KW"/>
</dbReference>
<protein>
    <recommendedName>
        <fullName evidence="5">Carboxypeptidase</fullName>
        <ecNumber evidence="5">3.4.16.-</ecNumber>
    </recommendedName>
</protein>
<dbReference type="InterPro" id="IPR018202">
    <property type="entry name" value="Ser_caboxypep_ser_AS"/>
</dbReference>
<feature type="region of interest" description="Disordered" evidence="6">
    <location>
        <begin position="399"/>
        <end position="419"/>
    </location>
</feature>
<dbReference type="GO" id="GO:1904715">
    <property type="term" value="P:negative regulation of chaperone-mediated autophagy"/>
    <property type="evidence" value="ECO:0007669"/>
    <property type="project" value="UniProtKB-ARBA"/>
</dbReference>
<feature type="compositionally biased region" description="Polar residues" evidence="6">
    <location>
        <begin position="407"/>
        <end position="419"/>
    </location>
</feature>
<dbReference type="Gene3D" id="3.40.50.1820">
    <property type="entry name" value="alpha/beta hydrolase"/>
    <property type="match status" value="1"/>
</dbReference>
<dbReference type="OrthoDB" id="443318at2759"/>
<dbReference type="RefSeq" id="XP_009172461.1">
    <property type="nucleotide sequence ID" value="XM_009174197.1"/>
</dbReference>
<keyword evidence="8" id="KW-1185">Reference proteome</keyword>
<accession>A0A074Z9I8</accession>
<dbReference type="EMBL" id="KL596835">
    <property type="protein sequence ID" value="KER23778.1"/>
    <property type="molecule type" value="Genomic_DNA"/>
</dbReference>
<dbReference type="GeneID" id="20322580"/>
<dbReference type="GO" id="GO:0004185">
    <property type="term" value="F:serine-type carboxypeptidase activity"/>
    <property type="evidence" value="ECO:0007669"/>
    <property type="project" value="UniProtKB-UniRule"/>
</dbReference>
<dbReference type="GO" id="GO:0031647">
    <property type="term" value="P:regulation of protein stability"/>
    <property type="evidence" value="ECO:0007669"/>
    <property type="project" value="UniProtKB-ARBA"/>
</dbReference>
<dbReference type="InterPro" id="IPR033124">
    <property type="entry name" value="Ser_caboxypep_his_AS"/>
</dbReference>
<dbReference type="FunFam" id="3.40.50.12670:FF:000002">
    <property type="entry name" value="Carboxypeptidase"/>
    <property type="match status" value="1"/>
</dbReference>
<organism evidence="7 8">
    <name type="scientific">Opisthorchis viverrini</name>
    <name type="common">Southeast Asian liver fluke</name>
    <dbReference type="NCBI Taxonomy" id="6198"/>
    <lineage>
        <taxon>Eukaryota</taxon>
        <taxon>Metazoa</taxon>
        <taxon>Spiralia</taxon>
        <taxon>Lophotrochozoa</taxon>
        <taxon>Platyhelminthes</taxon>
        <taxon>Trematoda</taxon>
        <taxon>Digenea</taxon>
        <taxon>Opisthorchiida</taxon>
        <taxon>Opisthorchiata</taxon>
        <taxon>Opisthorchiidae</taxon>
        <taxon>Opisthorchis</taxon>
    </lineage>
</organism>
<dbReference type="FunFam" id="3.40.50.1820:FF:000335">
    <property type="entry name" value="Carboxypeptidase"/>
    <property type="match status" value="1"/>
</dbReference>
<comment type="similarity">
    <text evidence="1 5">Belongs to the peptidase S10 family.</text>
</comment>
<evidence type="ECO:0000313" key="7">
    <source>
        <dbReference type="EMBL" id="KER23778.1"/>
    </source>
</evidence>
<feature type="region of interest" description="Disordered" evidence="6">
    <location>
        <begin position="361"/>
        <end position="382"/>
    </location>
</feature>
<reference evidence="7 8" key="1">
    <citation type="submission" date="2013-11" db="EMBL/GenBank/DDBJ databases">
        <title>Opisthorchis viverrini - life in the bile duct.</title>
        <authorList>
            <person name="Young N.D."/>
            <person name="Nagarajan N."/>
            <person name="Lin S.J."/>
            <person name="Korhonen P.K."/>
            <person name="Jex A.R."/>
            <person name="Hall R.S."/>
            <person name="Safavi-Hemami H."/>
            <person name="Kaewkong W."/>
            <person name="Bertrand D."/>
            <person name="Gao S."/>
            <person name="Seet Q."/>
            <person name="Wongkham S."/>
            <person name="Teh B.T."/>
            <person name="Wongkham C."/>
            <person name="Intapan P.M."/>
            <person name="Maleewong W."/>
            <person name="Yang X."/>
            <person name="Hu M."/>
            <person name="Wang Z."/>
            <person name="Hofmann A."/>
            <person name="Sternberg P.W."/>
            <person name="Tan P."/>
            <person name="Wang J."/>
            <person name="Gasser R.B."/>
        </authorList>
    </citation>
    <scope>NUCLEOTIDE SEQUENCE [LARGE SCALE GENOMIC DNA]</scope>
</reference>
<dbReference type="Gene3D" id="3.40.50.12670">
    <property type="match status" value="1"/>
</dbReference>
<evidence type="ECO:0000256" key="6">
    <source>
        <dbReference type="SAM" id="MobiDB-lite"/>
    </source>
</evidence>
<dbReference type="CTD" id="20322580"/>
<evidence type="ECO:0000256" key="3">
    <source>
        <dbReference type="ARBA" id="ARBA00022670"/>
    </source>
</evidence>
<dbReference type="InterPro" id="IPR029058">
    <property type="entry name" value="AB_hydrolase_fold"/>
</dbReference>
<proteinExistence type="inferred from homology"/>
<dbReference type="InterPro" id="IPR001563">
    <property type="entry name" value="Peptidase_S10"/>
</dbReference>
<keyword evidence="3 5" id="KW-0645">Protease</keyword>
<dbReference type="AlphaFoldDB" id="A0A074Z9I8"/>
<evidence type="ECO:0000256" key="1">
    <source>
        <dbReference type="ARBA" id="ARBA00009431"/>
    </source>
</evidence>